<dbReference type="Proteomes" id="UP000662747">
    <property type="component" value="Chromosome"/>
</dbReference>
<keyword evidence="3" id="KW-1185">Reference proteome</keyword>
<reference evidence="2 3" key="1">
    <citation type="submission" date="2021-02" db="EMBL/GenBank/DDBJ databases">
        <title>De Novo genome assembly of isolated myxobacteria.</title>
        <authorList>
            <person name="Stevens D.C."/>
        </authorList>
    </citation>
    <scope>NUCLEOTIDE SEQUENCE [LARGE SCALE GENOMIC DNA]</scope>
    <source>
        <strain evidence="3">SCPEA02</strain>
    </source>
</reference>
<sequence length="453" mass="48568">MKTPVSGPRPQAPRTSETPKPTQAKPRNEVKSAPQPKAARSDTVGVSQFDSAKGRPSNVALATPVASPPPSGITPGSYPTAADVRAIAAMKDPVARNYAITQGYHDLSDAMGKLVGSENGNWATFGTWASKQAGVSIRGEDMPKAFTDVLKGAGGLMGPLSKADDFLRKLGLPALPLGDIGTAGQDALSRVSKEIADGNQFVFNEIGQEFARFVDTFKGDTRPDATKLQQYLDDFPKDKPLLREAFSHYADAMFEKDPNKKAELMLLANDKVGLHEQTQLTPYVERALNAPVKETFGNILKQSVEGAINALPFPANLAGKAALKSGAVDALLKPVVDGIAGVFRGIATEHMMKLAVPGGALKIGNDLPPPKGMESTLFPPHLRTIQNPELKALLGKLDKSPDSLKGTAAKDWSKLDQRMNYIIDLFRSRQSDPHLFDQPFGRSATYPLPTAPR</sequence>
<evidence type="ECO:0000256" key="1">
    <source>
        <dbReference type="SAM" id="MobiDB-lite"/>
    </source>
</evidence>
<accession>A0ABX7NL85</accession>
<evidence type="ECO:0000313" key="3">
    <source>
        <dbReference type="Proteomes" id="UP000662747"/>
    </source>
</evidence>
<name>A0ABX7NL85_9BACT</name>
<feature type="region of interest" description="Disordered" evidence="1">
    <location>
        <begin position="1"/>
        <end position="76"/>
    </location>
</feature>
<protein>
    <submittedName>
        <fullName evidence="2">Uncharacterized protein</fullName>
    </submittedName>
</protein>
<evidence type="ECO:0000313" key="2">
    <source>
        <dbReference type="EMBL" id="QSQ19620.1"/>
    </source>
</evidence>
<gene>
    <name evidence="2" type="ORF">JY651_30450</name>
</gene>
<organism evidence="2 3">
    <name type="scientific">Pyxidicoccus parkwayensis</name>
    <dbReference type="NCBI Taxonomy" id="2813578"/>
    <lineage>
        <taxon>Bacteria</taxon>
        <taxon>Pseudomonadati</taxon>
        <taxon>Myxococcota</taxon>
        <taxon>Myxococcia</taxon>
        <taxon>Myxococcales</taxon>
        <taxon>Cystobacterineae</taxon>
        <taxon>Myxococcaceae</taxon>
        <taxon>Pyxidicoccus</taxon>
    </lineage>
</organism>
<dbReference type="EMBL" id="CP071090">
    <property type="protein sequence ID" value="QSQ19620.1"/>
    <property type="molecule type" value="Genomic_DNA"/>
</dbReference>
<dbReference type="RefSeq" id="WP_206721204.1">
    <property type="nucleotide sequence ID" value="NZ_CP071090.1"/>
</dbReference>
<proteinExistence type="predicted"/>